<dbReference type="AlphaFoldDB" id="B8GMY6"/>
<dbReference type="Gene3D" id="1.10.10.1100">
    <property type="entry name" value="BFD-like [2Fe-2S]-binding domain"/>
    <property type="match status" value="1"/>
</dbReference>
<dbReference type="HOGENOM" id="CLU_159205_3_1_6"/>
<dbReference type="Pfam" id="PF04324">
    <property type="entry name" value="Fer2_BFD"/>
    <property type="match status" value="1"/>
</dbReference>
<keyword evidence="12" id="KW-1185">Reference proteome</keyword>
<dbReference type="STRING" id="396588.Tgr7_2726"/>
<dbReference type="GO" id="GO:0051537">
    <property type="term" value="F:2 iron, 2 sulfur cluster binding"/>
    <property type="evidence" value="ECO:0007669"/>
    <property type="project" value="UniProtKB-KW"/>
</dbReference>
<dbReference type="OrthoDB" id="9815350at2"/>
<dbReference type="RefSeq" id="WP_012639276.1">
    <property type="nucleotide sequence ID" value="NC_011901.1"/>
</dbReference>
<keyword evidence="4" id="KW-0249">Electron transport</keyword>
<keyword evidence="3" id="KW-0479">Metal-binding</keyword>
<evidence type="ECO:0000256" key="1">
    <source>
        <dbReference type="ARBA" id="ARBA00022448"/>
    </source>
</evidence>
<keyword evidence="1" id="KW-0813">Transport</keyword>
<evidence type="ECO:0000256" key="2">
    <source>
        <dbReference type="ARBA" id="ARBA00022714"/>
    </source>
</evidence>
<evidence type="ECO:0000256" key="3">
    <source>
        <dbReference type="ARBA" id="ARBA00022723"/>
    </source>
</evidence>
<protein>
    <recommendedName>
        <fullName evidence="8">Bacterioferritin-associated ferredoxin</fullName>
    </recommendedName>
</protein>
<dbReference type="PANTHER" id="PTHR37424">
    <property type="entry name" value="BACTERIOFERRITIN-ASSOCIATED FERREDOXIN"/>
    <property type="match status" value="1"/>
</dbReference>
<dbReference type="InterPro" id="IPR052371">
    <property type="entry name" value="BFD-associated_ferredoxin"/>
</dbReference>
<evidence type="ECO:0000256" key="8">
    <source>
        <dbReference type="ARBA" id="ARBA00039386"/>
    </source>
</evidence>
<gene>
    <name evidence="11" type="ordered locus">Tgr7_2726</name>
</gene>
<evidence type="ECO:0000256" key="4">
    <source>
        <dbReference type="ARBA" id="ARBA00022982"/>
    </source>
</evidence>
<evidence type="ECO:0000259" key="10">
    <source>
        <dbReference type="Pfam" id="PF04324"/>
    </source>
</evidence>
<evidence type="ECO:0000313" key="11">
    <source>
        <dbReference type="EMBL" id="ACL73801.1"/>
    </source>
</evidence>
<dbReference type="KEGG" id="tgr:Tgr7_2726"/>
<evidence type="ECO:0000256" key="5">
    <source>
        <dbReference type="ARBA" id="ARBA00023004"/>
    </source>
</evidence>
<dbReference type="CDD" id="cd19945">
    <property type="entry name" value="Fer2_BFD"/>
    <property type="match status" value="1"/>
</dbReference>
<evidence type="ECO:0000256" key="7">
    <source>
        <dbReference type="ARBA" id="ARBA00034078"/>
    </source>
</evidence>
<dbReference type="Proteomes" id="UP000002383">
    <property type="component" value="Chromosome"/>
</dbReference>
<organism evidence="11 12">
    <name type="scientific">Thioalkalivibrio sulfidiphilus (strain HL-EbGR7)</name>
    <dbReference type="NCBI Taxonomy" id="396588"/>
    <lineage>
        <taxon>Bacteria</taxon>
        <taxon>Pseudomonadati</taxon>
        <taxon>Pseudomonadota</taxon>
        <taxon>Gammaproteobacteria</taxon>
        <taxon>Chromatiales</taxon>
        <taxon>Ectothiorhodospiraceae</taxon>
        <taxon>Thioalkalivibrio</taxon>
    </lineage>
</organism>
<keyword evidence="6" id="KW-0411">Iron-sulfur</keyword>
<dbReference type="InterPro" id="IPR007419">
    <property type="entry name" value="BFD-like_2Fe2S-bd_dom"/>
</dbReference>
<comment type="cofactor">
    <cofactor evidence="7">
        <name>[2Fe-2S] cluster</name>
        <dbReference type="ChEBI" id="CHEBI:190135"/>
    </cofactor>
</comment>
<evidence type="ECO:0000256" key="9">
    <source>
        <dbReference type="ARBA" id="ARBA00046332"/>
    </source>
</evidence>
<proteinExistence type="inferred from homology"/>
<dbReference type="PANTHER" id="PTHR37424:SF1">
    <property type="entry name" value="BACTERIOFERRITIN-ASSOCIATED FERREDOXIN"/>
    <property type="match status" value="1"/>
</dbReference>
<dbReference type="eggNOG" id="COG2906">
    <property type="taxonomic scope" value="Bacteria"/>
</dbReference>
<feature type="domain" description="BFD-like [2Fe-2S]-binding" evidence="10">
    <location>
        <begin position="2"/>
        <end position="51"/>
    </location>
</feature>
<evidence type="ECO:0000313" key="12">
    <source>
        <dbReference type="Proteomes" id="UP000002383"/>
    </source>
</evidence>
<accession>B8GMY6</accession>
<evidence type="ECO:0000256" key="6">
    <source>
        <dbReference type="ARBA" id="ARBA00023014"/>
    </source>
</evidence>
<dbReference type="GO" id="GO:0046872">
    <property type="term" value="F:metal ion binding"/>
    <property type="evidence" value="ECO:0007669"/>
    <property type="project" value="UniProtKB-KW"/>
</dbReference>
<dbReference type="EMBL" id="CP001339">
    <property type="protein sequence ID" value="ACL73801.1"/>
    <property type="molecule type" value="Genomic_DNA"/>
</dbReference>
<keyword evidence="2" id="KW-0001">2Fe-2S</keyword>
<dbReference type="InterPro" id="IPR041854">
    <property type="entry name" value="BFD-like_2Fe2S-bd_dom_sf"/>
</dbReference>
<sequence>MYVCLCRGVTDGDIKQAVAAGASSMKALRQCLGVCSECGKCGACARNILRESLYEQDMPTPLPEHALIPATP</sequence>
<keyword evidence="5" id="KW-0408">Iron</keyword>
<name>B8GMY6_THISH</name>
<comment type="similarity">
    <text evidence="9">Belongs to the Bfd family.</text>
</comment>
<reference evidence="11 12" key="1">
    <citation type="journal article" date="2011" name="Stand. Genomic Sci.">
        <title>Complete genome sequence of 'Thioalkalivibrio sulfidophilus' HL-EbGr7.</title>
        <authorList>
            <person name="Muyzer G."/>
            <person name="Sorokin D.Y."/>
            <person name="Mavromatis K."/>
            <person name="Lapidus A."/>
            <person name="Clum A."/>
            <person name="Ivanova N."/>
            <person name="Pati A."/>
            <person name="d'Haeseleer P."/>
            <person name="Woyke T."/>
            <person name="Kyrpides N.C."/>
        </authorList>
    </citation>
    <scope>NUCLEOTIDE SEQUENCE [LARGE SCALE GENOMIC DNA]</scope>
    <source>
        <strain evidence="11 12">HL-EbGR7</strain>
    </source>
</reference>